<name>A0A0L0F6F5_9EUKA</name>
<evidence type="ECO:0000256" key="1">
    <source>
        <dbReference type="SAM" id="MobiDB-lite"/>
    </source>
</evidence>
<feature type="region of interest" description="Disordered" evidence="1">
    <location>
        <begin position="156"/>
        <end position="264"/>
    </location>
</feature>
<feature type="compositionally biased region" description="Low complexity" evidence="1">
    <location>
        <begin position="113"/>
        <end position="131"/>
    </location>
</feature>
<sequence length="264" mass="28979">MVDRARDFCPQIQSINPDVIESLSGIVDVLFDNVFTDAIAGKKIKASMERIVRQHKYLTEGLSWVHSRANELNVKYSAKKQKYKSVKSQLVNHRNALMKQAASGQQNWLAPNARQAQPQQNLTPQQYGQYPAAPPSPRPDQAEAFDIMAPVVGVPQLDPNNPFGSIDQIPEAPPMDGNNPYGYAPPPGQFGGYAPAPGIYGQAPPPPEQYGQAPPYQGQYAQAPPQYGATQGYAPQEHYQQQPPPPADQETPEKKPIAPEGYPQ</sequence>
<accession>A0A0L0F6F5</accession>
<feature type="compositionally biased region" description="Low complexity" evidence="1">
    <location>
        <begin position="209"/>
        <end position="232"/>
    </location>
</feature>
<evidence type="ECO:0000313" key="2">
    <source>
        <dbReference type="EMBL" id="KNC72305.1"/>
    </source>
</evidence>
<organism evidence="2 3">
    <name type="scientific">Sphaeroforma arctica JP610</name>
    <dbReference type="NCBI Taxonomy" id="667725"/>
    <lineage>
        <taxon>Eukaryota</taxon>
        <taxon>Ichthyosporea</taxon>
        <taxon>Ichthyophonida</taxon>
        <taxon>Sphaeroforma</taxon>
    </lineage>
</organism>
<dbReference type="GeneID" id="25915646"/>
<dbReference type="Proteomes" id="UP000054560">
    <property type="component" value="Unassembled WGS sequence"/>
</dbReference>
<proteinExistence type="predicted"/>
<gene>
    <name evidence="2" type="ORF">SARC_15142</name>
</gene>
<dbReference type="EMBL" id="KQ247272">
    <property type="protein sequence ID" value="KNC72305.1"/>
    <property type="molecule type" value="Genomic_DNA"/>
</dbReference>
<dbReference type="AlphaFoldDB" id="A0A0L0F6F5"/>
<keyword evidence="3" id="KW-1185">Reference proteome</keyword>
<dbReference type="RefSeq" id="XP_014146207.1">
    <property type="nucleotide sequence ID" value="XM_014290732.1"/>
</dbReference>
<feature type="region of interest" description="Disordered" evidence="1">
    <location>
        <begin position="113"/>
        <end position="141"/>
    </location>
</feature>
<protein>
    <submittedName>
        <fullName evidence="2">Uncharacterized protein</fullName>
    </submittedName>
</protein>
<evidence type="ECO:0000313" key="3">
    <source>
        <dbReference type="Proteomes" id="UP000054560"/>
    </source>
</evidence>
<reference evidence="2 3" key="1">
    <citation type="submission" date="2011-02" db="EMBL/GenBank/DDBJ databases">
        <title>The Genome Sequence of Sphaeroforma arctica JP610.</title>
        <authorList>
            <consortium name="The Broad Institute Genome Sequencing Platform"/>
            <person name="Russ C."/>
            <person name="Cuomo C."/>
            <person name="Young S.K."/>
            <person name="Zeng Q."/>
            <person name="Gargeya S."/>
            <person name="Alvarado L."/>
            <person name="Berlin A."/>
            <person name="Chapman S.B."/>
            <person name="Chen Z."/>
            <person name="Freedman E."/>
            <person name="Gellesch M."/>
            <person name="Goldberg J."/>
            <person name="Griggs A."/>
            <person name="Gujja S."/>
            <person name="Heilman E."/>
            <person name="Heiman D."/>
            <person name="Howarth C."/>
            <person name="Mehta T."/>
            <person name="Neiman D."/>
            <person name="Pearson M."/>
            <person name="Roberts A."/>
            <person name="Saif S."/>
            <person name="Shea T."/>
            <person name="Shenoy N."/>
            <person name="Sisk P."/>
            <person name="Stolte C."/>
            <person name="Sykes S."/>
            <person name="White J."/>
            <person name="Yandava C."/>
            <person name="Burger G."/>
            <person name="Gray M.W."/>
            <person name="Holland P.W.H."/>
            <person name="King N."/>
            <person name="Lang F.B.F."/>
            <person name="Roger A.J."/>
            <person name="Ruiz-Trillo I."/>
            <person name="Haas B."/>
            <person name="Nusbaum C."/>
            <person name="Birren B."/>
        </authorList>
    </citation>
    <scope>NUCLEOTIDE SEQUENCE [LARGE SCALE GENOMIC DNA]</scope>
    <source>
        <strain evidence="2 3">JP610</strain>
    </source>
</reference>